<protein>
    <recommendedName>
        <fullName evidence="1">DUF2268 domain-containing protein</fullName>
    </recommendedName>
</protein>
<gene>
    <name evidence="2" type="ORF">AFL42_08235</name>
</gene>
<proteinExistence type="predicted"/>
<name>A0ABR5MJQ9_9BACI</name>
<feature type="domain" description="DUF2268" evidence="1">
    <location>
        <begin position="64"/>
        <end position="254"/>
    </location>
</feature>
<organism evidence="2 3">
    <name type="scientific">Oceanobacillus caeni</name>
    <dbReference type="NCBI Taxonomy" id="405946"/>
    <lineage>
        <taxon>Bacteria</taxon>
        <taxon>Bacillati</taxon>
        <taxon>Bacillota</taxon>
        <taxon>Bacilli</taxon>
        <taxon>Bacillales</taxon>
        <taxon>Bacillaceae</taxon>
        <taxon>Oceanobacillus</taxon>
    </lineage>
</organism>
<comment type="caution">
    <text evidence="2">The sequence shown here is derived from an EMBL/GenBank/DDBJ whole genome shotgun (WGS) entry which is preliminary data.</text>
</comment>
<evidence type="ECO:0000313" key="2">
    <source>
        <dbReference type="EMBL" id="KPH75822.1"/>
    </source>
</evidence>
<dbReference type="RefSeq" id="WP_060668363.1">
    <property type="nucleotide sequence ID" value="NZ_JARTGE010000016.1"/>
</dbReference>
<keyword evidence="3" id="KW-1185">Reference proteome</keyword>
<evidence type="ECO:0000259" key="1">
    <source>
        <dbReference type="Pfam" id="PF10026"/>
    </source>
</evidence>
<dbReference type="InterPro" id="IPR018728">
    <property type="entry name" value="DUF2268"/>
</dbReference>
<sequence length="258" mass="30522">MSVINTKKWLDQESYNPIKLCKKLEPYFNKLDAQNIYHYLTLNGMFRKSKAVESNFIKDPNKIYNIIKQEHQNLRKEWHGPDIPIFILPSDPMNQKLIKEFNGKSGLAFKDKLFLFLSEKNTMDEIRALFVHEYNHVCRLKHYKKKEEKFTLLDTVILEGLAEHAVLERFGKEYLASWTSYYDSSIQQKLWKRFVQPNKDISVQNPKHNHILYGLKLYPKMTGYSVGYYLVNNYIQKHNTAIKNMLSMDSTRIASIST</sequence>
<reference evidence="2 3" key="1">
    <citation type="submission" date="2015-07" db="EMBL/GenBank/DDBJ databases">
        <title>High-quality draft genome sequence of Oceanobacillus caeni HM6, a bacillus isolated from a human feces.</title>
        <authorList>
            <person name="Kumar J."/>
            <person name="Verma M.K."/>
            <person name="Pandey R."/>
            <person name="Bhambi M."/>
            <person name="Chauhan N."/>
        </authorList>
    </citation>
    <scope>NUCLEOTIDE SEQUENCE [LARGE SCALE GENOMIC DNA]</scope>
    <source>
        <strain evidence="2 3">HM6</strain>
    </source>
</reference>
<dbReference type="Pfam" id="PF10026">
    <property type="entry name" value="DUF2268"/>
    <property type="match status" value="1"/>
</dbReference>
<accession>A0ABR5MJQ9</accession>
<evidence type="ECO:0000313" key="3">
    <source>
        <dbReference type="Proteomes" id="UP000037854"/>
    </source>
</evidence>
<dbReference type="EMBL" id="LGTK01000022">
    <property type="protein sequence ID" value="KPH75822.1"/>
    <property type="molecule type" value="Genomic_DNA"/>
</dbReference>
<dbReference type="Proteomes" id="UP000037854">
    <property type="component" value="Unassembled WGS sequence"/>
</dbReference>